<dbReference type="OMA" id="RVCFWDR"/>
<dbReference type="InterPro" id="IPR019431">
    <property type="entry name" value="DUF2417"/>
</dbReference>
<protein>
    <submittedName>
        <fullName evidence="3">Uncharacterized protein</fullName>
    </submittedName>
</protein>
<keyword evidence="2" id="KW-0812">Transmembrane</keyword>
<organism evidence="3 4">
    <name type="scientific">Rhodotorula graminis (strain WP1)</name>
    <dbReference type="NCBI Taxonomy" id="578459"/>
    <lineage>
        <taxon>Eukaryota</taxon>
        <taxon>Fungi</taxon>
        <taxon>Dikarya</taxon>
        <taxon>Basidiomycota</taxon>
        <taxon>Pucciniomycotina</taxon>
        <taxon>Microbotryomycetes</taxon>
        <taxon>Sporidiobolales</taxon>
        <taxon>Sporidiobolaceae</taxon>
        <taxon>Rhodotorula</taxon>
    </lineage>
</organism>
<evidence type="ECO:0000313" key="4">
    <source>
        <dbReference type="Proteomes" id="UP000053890"/>
    </source>
</evidence>
<gene>
    <name evidence="3" type="ORF">RHOBADRAFT_52636</name>
</gene>
<dbReference type="RefSeq" id="XP_018272709.1">
    <property type="nucleotide sequence ID" value="XM_018416434.1"/>
</dbReference>
<feature type="transmembrane region" description="Helical" evidence="2">
    <location>
        <begin position="248"/>
        <end position="277"/>
    </location>
</feature>
<dbReference type="AlphaFoldDB" id="A0A194S850"/>
<dbReference type="InterPro" id="IPR029058">
    <property type="entry name" value="AB_hydrolase_fold"/>
</dbReference>
<feature type="transmembrane region" description="Helical" evidence="2">
    <location>
        <begin position="134"/>
        <end position="152"/>
    </location>
</feature>
<feature type="transmembrane region" description="Helical" evidence="2">
    <location>
        <begin position="159"/>
        <end position="181"/>
    </location>
</feature>
<dbReference type="Pfam" id="PF10329">
    <property type="entry name" value="DUF2417"/>
    <property type="match status" value="1"/>
</dbReference>
<sequence>MPAQPKRALGTNGSTTANRGFDDEIESPQGSRTEPTPEQRALVNDREADGAGERTALLGSTTSRDYRTEAARDRALLAESGHPERQPRPWSLRIDAALTGALLLANGYFFTMSLASVDGTFISNTALPVHRGSVGIPVWVSFLSATLLSFVYPHESPMLSFYTAITTAIFALAALIISVAVTQLRVVEGPLTFVVLALAIVTALQSAFTASLTDRYAPLLDPPEELDPDYSPDTGFWASLKRVTRATVGFLGISLPLAAAHVAVLCAFIMIAIGLVIRSVDASVEQPGQRWKVDSWLWQRKYFPELAHGLFQPRGREYRVHLACRGLGLDDPPFAVAADGTSAPVNSSSFVSTTGRPTVRRTLLVESEQGVPAALDAEWLLRMMKDGELNSGDIETRVCYFDRPGYGWSDASPSSSAPHIVSALSQALSVSGEMARLQPPPSLVDNEDADSMVPSPLARSGFVLVSRGHGTSITALFATLHPRLIHSALYLAPISPSTHWNAAARSRLRAVPRFFTQIVPALYTDLSVQRIWWALRGVSRKRRVMARAGERVNGLIERAYVEETYERERGREGDGAKAWDRRKGRYPVRPTFVLGESREGDGGRKFVDEVVGEGLIKWRREWKGKRGTCEGDEEETCRQAVRDLLALD</sequence>
<feature type="region of interest" description="Disordered" evidence="1">
    <location>
        <begin position="1"/>
        <end position="64"/>
    </location>
</feature>
<feature type="compositionally biased region" description="Basic and acidic residues" evidence="1">
    <location>
        <begin position="43"/>
        <end position="52"/>
    </location>
</feature>
<evidence type="ECO:0000256" key="2">
    <source>
        <dbReference type="SAM" id="Phobius"/>
    </source>
</evidence>
<name>A0A194S850_RHOGW</name>
<dbReference type="GeneID" id="28976882"/>
<reference evidence="3 4" key="1">
    <citation type="journal article" date="2015" name="Front. Microbiol.">
        <title>Genome sequence of the plant growth promoting endophytic yeast Rhodotorula graminis WP1.</title>
        <authorList>
            <person name="Firrincieli A."/>
            <person name="Otillar R."/>
            <person name="Salamov A."/>
            <person name="Schmutz J."/>
            <person name="Khan Z."/>
            <person name="Redman R.S."/>
            <person name="Fleck N.D."/>
            <person name="Lindquist E."/>
            <person name="Grigoriev I.V."/>
            <person name="Doty S.L."/>
        </authorList>
    </citation>
    <scope>NUCLEOTIDE SEQUENCE [LARGE SCALE GENOMIC DNA]</scope>
    <source>
        <strain evidence="3 4">WP1</strain>
    </source>
</reference>
<keyword evidence="2" id="KW-0472">Membrane</keyword>
<proteinExistence type="predicted"/>
<dbReference type="EMBL" id="KQ474076">
    <property type="protein sequence ID" value="KPV76660.1"/>
    <property type="molecule type" value="Genomic_DNA"/>
</dbReference>
<dbReference type="STRING" id="578459.A0A194S850"/>
<feature type="transmembrane region" description="Helical" evidence="2">
    <location>
        <begin position="94"/>
        <end position="114"/>
    </location>
</feature>
<keyword evidence="4" id="KW-1185">Reference proteome</keyword>
<evidence type="ECO:0000256" key="1">
    <source>
        <dbReference type="SAM" id="MobiDB-lite"/>
    </source>
</evidence>
<dbReference type="Gene3D" id="3.40.50.1820">
    <property type="entry name" value="alpha/beta hydrolase"/>
    <property type="match status" value="1"/>
</dbReference>
<evidence type="ECO:0000313" key="3">
    <source>
        <dbReference type="EMBL" id="KPV76660.1"/>
    </source>
</evidence>
<dbReference type="SUPFAM" id="SSF53474">
    <property type="entry name" value="alpha/beta-Hydrolases"/>
    <property type="match status" value="1"/>
</dbReference>
<keyword evidence="2" id="KW-1133">Transmembrane helix</keyword>
<dbReference type="Proteomes" id="UP000053890">
    <property type="component" value="Unassembled WGS sequence"/>
</dbReference>
<dbReference type="OrthoDB" id="164921at2759"/>
<feature type="transmembrane region" description="Helical" evidence="2">
    <location>
        <begin position="193"/>
        <end position="212"/>
    </location>
</feature>
<accession>A0A194S850</accession>